<dbReference type="EMBL" id="JAULSV010000003">
    <property type="protein sequence ID" value="KAK0649237.1"/>
    <property type="molecule type" value="Genomic_DNA"/>
</dbReference>
<protein>
    <submittedName>
        <fullName evidence="1">Uncharacterized protein</fullName>
    </submittedName>
</protein>
<evidence type="ECO:0000313" key="1">
    <source>
        <dbReference type="EMBL" id="KAK0649237.1"/>
    </source>
</evidence>
<evidence type="ECO:0000313" key="2">
    <source>
        <dbReference type="Proteomes" id="UP001174936"/>
    </source>
</evidence>
<dbReference type="AlphaFoldDB" id="A0AA40CSP5"/>
<proteinExistence type="predicted"/>
<gene>
    <name evidence="1" type="ORF">B0T16DRAFT_127457</name>
</gene>
<sequence>MEIAATPGIFLANSGVLPAYSTVLPYTNYVKWYEDVHIPDWMGAKEGAITSAWRYQSADPASAWPFLVAYKYPDISATRAPEFGRVTLNHPSLPEGGPASKFIQITVSSGAHNETWRSGSTGDDRGPLLVTETIELASSSAATSFHNWYTSTYITELSMIDGWRRTSRFSIGTNKWLALHEFEQRAFEAETTKVSGLLGKSQETKDVEKAAKKVDLALWKLVRVYGDKNAAWGLPGTDGIL</sequence>
<comment type="caution">
    <text evidence="1">The sequence shown here is derived from an EMBL/GenBank/DDBJ whole genome shotgun (WGS) entry which is preliminary data.</text>
</comment>
<dbReference type="Proteomes" id="UP001174936">
    <property type="component" value="Unassembled WGS sequence"/>
</dbReference>
<organism evidence="1 2">
    <name type="scientific">Cercophora newfieldiana</name>
    <dbReference type="NCBI Taxonomy" id="92897"/>
    <lineage>
        <taxon>Eukaryota</taxon>
        <taxon>Fungi</taxon>
        <taxon>Dikarya</taxon>
        <taxon>Ascomycota</taxon>
        <taxon>Pezizomycotina</taxon>
        <taxon>Sordariomycetes</taxon>
        <taxon>Sordariomycetidae</taxon>
        <taxon>Sordariales</taxon>
        <taxon>Lasiosphaeriaceae</taxon>
        <taxon>Cercophora</taxon>
    </lineage>
</organism>
<name>A0AA40CSP5_9PEZI</name>
<accession>A0AA40CSP5</accession>
<keyword evidence="2" id="KW-1185">Reference proteome</keyword>
<reference evidence="1" key="1">
    <citation type="submission" date="2023-06" db="EMBL/GenBank/DDBJ databases">
        <title>Genome-scale phylogeny and comparative genomics of the fungal order Sordariales.</title>
        <authorList>
            <consortium name="Lawrence Berkeley National Laboratory"/>
            <person name="Hensen N."/>
            <person name="Bonometti L."/>
            <person name="Westerberg I."/>
            <person name="Brannstrom I.O."/>
            <person name="Guillou S."/>
            <person name="Cros-Aarteil S."/>
            <person name="Calhoun S."/>
            <person name="Haridas S."/>
            <person name="Kuo A."/>
            <person name="Mondo S."/>
            <person name="Pangilinan J."/>
            <person name="Riley R."/>
            <person name="Labutti K."/>
            <person name="Andreopoulos B."/>
            <person name="Lipzen A."/>
            <person name="Chen C."/>
            <person name="Yanf M."/>
            <person name="Daum C."/>
            <person name="Ng V."/>
            <person name="Clum A."/>
            <person name="Steindorff A."/>
            <person name="Ohm R."/>
            <person name="Martin F."/>
            <person name="Silar P."/>
            <person name="Natvig D."/>
            <person name="Lalanne C."/>
            <person name="Gautier V."/>
            <person name="Ament-Velasquez S.L."/>
            <person name="Kruys A."/>
            <person name="Hutchinson M.I."/>
            <person name="Powell A.J."/>
            <person name="Barry K."/>
            <person name="Miller A.N."/>
            <person name="Grigoriev I.V."/>
            <person name="Debuchy R."/>
            <person name="Gladieux P."/>
            <person name="Thoren M.H."/>
            <person name="Johannesson H."/>
        </authorList>
    </citation>
    <scope>NUCLEOTIDE SEQUENCE</scope>
    <source>
        <strain evidence="1">SMH2532-1</strain>
    </source>
</reference>